<evidence type="ECO:0000256" key="1">
    <source>
        <dbReference type="ARBA" id="ARBA00006484"/>
    </source>
</evidence>
<organism evidence="4 5">
    <name type="scientific">Ammoniphilus resinae</name>
    <dbReference type="NCBI Taxonomy" id="861532"/>
    <lineage>
        <taxon>Bacteria</taxon>
        <taxon>Bacillati</taxon>
        <taxon>Bacillota</taxon>
        <taxon>Bacilli</taxon>
        <taxon>Bacillales</taxon>
        <taxon>Paenibacillaceae</taxon>
        <taxon>Aneurinibacillus group</taxon>
        <taxon>Ammoniphilus</taxon>
    </lineage>
</organism>
<dbReference type="Gene3D" id="3.40.50.720">
    <property type="entry name" value="NAD(P)-binding Rossmann-like Domain"/>
    <property type="match status" value="1"/>
</dbReference>
<dbReference type="CDD" id="cd05233">
    <property type="entry name" value="SDR_c"/>
    <property type="match status" value="1"/>
</dbReference>
<evidence type="ECO:0000313" key="4">
    <source>
        <dbReference type="EMBL" id="MBP1932166.1"/>
    </source>
</evidence>
<reference evidence="4 5" key="1">
    <citation type="submission" date="2021-03" db="EMBL/GenBank/DDBJ databases">
        <title>Genomic Encyclopedia of Type Strains, Phase IV (KMG-IV): sequencing the most valuable type-strain genomes for metagenomic binning, comparative biology and taxonomic classification.</title>
        <authorList>
            <person name="Goeker M."/>
        </authorList>
    </citation>
    <scope>NUCLEOTIDE SEQUENCE [LARGE SCALE GENOMIC DNA]</scope>
    <source>
        <strain evidence="4 5">DSM 24738</strain>
    </source>
</reference>
<dbReference type="InterPro" id="IPR020904">
    <property type="entry name" value="Sc_DH/Rdtase_CS"/>
</dbReference>
<dbReference type="NCBIfam" id="NF005559">
    <property type="entry name" value="PRK07231.1"/>
    <property type="match status" value="1"/>
</dbReference>
<name>A0ABS4GPJ2_9BACL</name>
<dbReference type="InterPro" id="IPR002347">
    <property type="entry name" value="SDR_fam"/>
</dbReference>
<keyword evidence="5" id="KW-1185">Reference proteome</keyword>
<dbReference type="InterPro" id="IPR036291">
    <property type="entry name" value="NAD(P)-bd_dom_sf"/>
</dbReference>
<evidence type="ECO:0000313" key="5">
    <source>
        <dbReference type="Proteomes" id="UP001519343"/>
    </source>
</evidence>
<dbReference type="PRINTS" id="PR00081">
    <property type="entry name" value="GDHRDH"/>
</dbReference>
<dbReference type="SUPFAM" id="SSF51735">
    <property type="entry name" value="NAD(P)-binding Rossmann-fold domains"/>
    <property type="match status" value="1"/>
</dbReference>
<dbReference type="EMBL" id="JAGGKT010000005">
    <property type="protein sequence ID" value="MBP1932166.1"/>
    <property type="molecule type" value="Genomic_DNA"/>
</dbReference>
<dbReference type="PRINTS" id="PR00080">
    <property type="entry name" value="SDRFAMILY"/>
</dbReference>
<comment type="similarity">
    <text evidence="1">Belongs to the short-chain dehydrogenases/reductases (SDR) family.</text>
</comment>
<comment type="caution">
    <text evidence="4">The sequence shown here is derived from an EMBL/GenBank/DDBJ whole genome shotgun (WGS) entry which is preliminary data.</text>
</comment>
<accession>A0ABS4GPJ2</accession>
<protein>
    <submittedName>
        <fullName evidence="4">NAD(P)-dependent dehydrogenase (Short-subunit alcohol dehydrogenase family)</fullName>
    </submittedName>
</protein>
<dbReference type="PANTHER" id="PTHR42760">
    <property type="entry name" value="SHORT-CHAIN DEHYDROGENASES/REDUCTASES FAMILY MEMBER"/>
    <property type="match status" value="1"/>
</dbReference>
<gene>
    <name evidence="4" type="ORF">J2Z37_002167</name>
</gene>
<evidence type="ECO:0000259" key="3">
    <source>
        <dbReference type="SMART" id="SM00822"/>
    </source>
</evidence>
<dbReference type="Proteomes" id="UP001519343">
    <property type="component" value="Unassembled WGS sequence"/>
</dbReference>
<feature type="domain" description="Ketoreductase" evidence="3">
    <location>
        <begin position="7"/>
        <end position="192"/>
    </location>
</feature>
<keyword evidence="2" id="KW-0560">Oxidoreductase</keyword>
<dbReference type="RefSeq" id="WP_209810226.1">
    <property type="nucleotide sequence ID" value="NZ_JAGGKT010000005.1"/>
</dbReference>
<evidence type="ECO:0000256" key="2">
    <source>
        <dbReference type="ARBA" id="ARBA00023002"/>
    </source>
</evidence>
<dbReference type="SMART" id="SM00822">
    <property type="entry name" value="PKS_KR"/>
    <property type="match status" value="1"/>
</dbReference>
<dbReference type="PROSITE" id="PS00061">
    <property type="entry name" value="ADH_SHORT"/>
    <property type="match status" value="1"/>
</dbReference>
<dbReference type="PANTHER" id="PTHR42760:SF133">
    <property type="entry name" value="3-OXOACYL-[ACYL-CARRIER-PROTEIN] REDUCTASE"/>
    <property type="match status" value="1"/>
</dbReference>
<sequence length="258" mass="27294">MKKFSGEVAVVTGAARGLGREISHQLAAEGAKVVITDINEAGVNETVAAINQIYPETAIGIVMDVSDPESIAAAARQVEEQLDCVDILINNAAMLRYKPIFELTIEDWKKMMDINLNGYFYCSKEFAKIMARANKGKIINVSSISSQLGVAGAAAYCASKGGVNGLTRALAIDLAPYNITVNAVAPGPIEGELMNTISTEEGIKERSSRALFKRLATYEEIAGPVVFLASREANWMTGTVLTVDGGFSAVAAGSAPKS</sequence>
<proteinExistence type="inferred from homology"/>
<dbReference type="Pfam" id="PF13561">
    <property type="entry name" value="adh_short_C2"/>
    <property type="match status" value="1"/>
</dbReference>
<dbReference type="InterPro" id="IPR057326">
    <property type="entry name" value="KR_dom"/>
</dbReference>